<evidence type="ECO:0000313" key="2">
    <source>
        <dbReference type="EMBL" id="GGF53701.1"/>
    </source>
</evidence>
<comment type="caution">
    <text evidence="2">The sequence shown here is derived from an EMBL/GenBank/DDBJ whole genome shotgun (WGS) entry which is preliminary data.</text>
</comment>
<feature type="transmembrane region" description="Helical" evidence="1">
    <location>
        <begin position="207"/>
        <end position="233"/>
    </location>
</feature>
<dbReference type="Proteomes" id="UP000632498">
    <property type="component" value="Unassembled WGS sequence"/>
</dbReference>
<dbReference type="Pfam" id="PF03594">
    <property type="entry name" value="BenE"/>
    <property type="match status" value="1"/>
</dbReference>
<protein>
    <submittedName>
        <fullName evidence="2">Benzoate transporter</fullName>
    </submittedName>
</protein>
<evidence type="ECO:0000313" key="3">
    <source>
        <dbReference type="Proteomes" id="UP000632498"/>
    </source>
</evidence>
<dbReference type="NCBIfam" id="TIGR00843">
    <property type="entry name" value="benE"/>
    <property type="match status" value="1"/>
</dbReference>
<organism evidence="2 3">
    <name type="scientific">Terasakiella brassicae</name>
    <dbReference type="NCBI Taxonomy" id="1634917"/>
    <lineage>
        <taxon>Bacteria</taxon>
        <taxon>Pseudomonadati</taxon>
        <taxon>Pseudomonadota</taxon>
        <taxon>Alphaproteobacteria</taxon>
        <taxon>Rhodospirillales</taxon>
        <taxon>Terasakiellaceae</taxon>
        <taxon>Terasakiella</taxon>
    </lineage>
</organism>
<reference evidence="2" key="2">
    <citation type="submission" date="2020-09" db="EMBL/GenBank/DDBJ databases">
        <authorList>
            <person name="Sun Q."/>
            <person name="Zhou Y."/>
        </authorList>
    </citation>
    <scope>NUCLEOTIDE SEQUENCE</scope>
    <source>
        <strain evidence="2">CGMCC 1.15254</strain>
    </source>
</reference>
<feature type="transmembrane region" description="Helical" evidence="1">
    <location>
        <begin position="12"/>
        <end position="32"/>
    </location>
</feature>
<feature type="transmembrane region" description="Helical" evidence="1">
    <location>
        <begin position="167"/>
        <end position="187"/>
    </location>
</feature>
<dbReference type="GO" id="GO:0005886">
    <property type="term" value="C:plasma membrane"/>
    <property type="evidence" value="ECO:0007669"/>
    <property type="project" value="TreeGrafter"/>
</dbReference>
<keyword evidence="1" id="KW-0812">Transmembrane</keyword>
<sequence>MRFPFSFSHITAGFVAVLIGYTSAAALVFEAARAGGAGPLEAGSWMWALGLGMGISGIGLSIYYKTPVMIAWSTPGAALLITSLPGVDPSHAVGAFLFSSALITLCGITGWVDRLMALIPTSLATAMLAGVLLRFGLSIFPAFAQSQILVGAMVATYLLGKWRASRYTIPLTFAVGVIVAVLQQDVILSDLDVQWTIPVFTMPSFDLSTWIGVGLPLFIVTMASQNLPGLAVLRAHNYHIAASPLIGWSGVMGLIFAPFGGYAFNLAAITAALCMGDDVDKDPARRYWATVWAGIFYMLAGVVGVSVAGLFAAFPTPMIATIAGLALLGTIANSLSVSLSEASTRDSAILCFVITASGAQFLTIGAPFWGLVVGLLAYHGIEKKRA</sequence>
<dbReference type="InterPro" id="IPR004711">
    <property type="entry name" value="Benzoate_Transporter"/>
</dbReference>
<feature type="transmembrane region" description="Helical" evidence="1">
    <location>
        <begin position="287"/>
        <end position="311"/>
    </location>
</feature>
<feature type="transmembrane region" description="Helical" evidence="1">
    <location>
        <begin position="245"/>
        <end position="267"/>
    </location>
</feature>
<evidence type="ECO:0000256" key="1">
    <source>
        <dbReference type="SAM" id="Phobius"/>
    </source>
</evidence>
<dbReference type="EMBL" id="BMHV01000002">
    <property type="protein sequence ID" value="GGF53701.1"/>
    <property type="molecule type" value="Genomic_DNA"/>
</dbReference>
<feature type="transmembrane region" description="Helical" evidence="1">
    <location>
        <begin position="142"/>
        <end position="160"/>
    </location>
</feature>
<feature type="transmembrane region" description="Helical" evidence="1">
    <location>
        <begin position="347"/>
        <end position="378"/>
    </location>
</feature>
<keyword evidence="3" id="KW-1185">Reference proteome</keyword>
<dbReference type="AlphaFoldDB" id="A0A917BP33"/>
<dbReference type="GO" id="GO:0042925">
    <property type="term" value="F:benzoate transmembrane transporter activity"/>
    <property type="evidence" value="ECO:0007669"/>
    <property type="project" value="InterPro"/>
</dbReference>
<proteinExistence type="predicted"/>
<keyword evidence="1" id="KW-0472">Membrane</keyword>
<gene>
    <name evidence="2" type="ORF">GCM10011332_03810</name>
</gene>
<reference evidence="2" key="1">
    <citation type="journal article" date="2014" name="Int. J. Syst. Evol. Microbiol.">
        <title>Complete genome sequence of Corynebacterium casei LMG S-19264T (=DSM 44701T), isolated from a smear-ripened cheese.</title>
        <authorList>
            <consortium name="US DOE Joint Genome Institute (JGI-PGF)"/>
            <person name="Walter F."/>
            <person name="Albersmeier A."/>
            <person name="Kalinowski J."/>
            <person name="Ruckert C."/>
        </authorList>
    </citation>
    <scope>NUCLEOTIDE SEQUENCE</scope>
    <source>
        <strain evidence="2">CGMCC 1.15254</strain>
    </source>
</reference>
<dbReference type="RefSeq" id="WP_188660689.1">
    <property type="nucleotide sequence ID" value="NZ_BMHV01000002.1"/>
</dbReference>
<dbReference type="PANTHER" id="PTHR30199:SF0">
    <property type="entry name" value="INNER MEMBRANE PROTEIN YDCO"/>
    <property type="match status" value="1"/>
</dbReference>
<keyword evidence="1" id="KW-1133">Transmembrane helix</keyword>
<feature type="transmembrane region" description="Helical" evidence="1">
    <location>
        <begin position="117"/>
        <end position="136"/>
    </location>
</feature>
<feature type="transmembrane region" description="Helical" evidence="1">
    <location>
        <begin position="44"/>
        <end position="63"/>
    </location>
</feature>
<feature type="transmembrane region" description="Helical" evidence="1">
    <location>
        <begin position="93"/>
        <end position="112"/>
    </location>
</feature>
<feature type="transmembrane region" description="Helical" evidence="1">
    <location>
        <begin position="70"/>
        <end position="87"/>
    </location>
</feature>
<dbReference type="PANTHER" id="PTHR30199">
    <property type="entry name" value="MFS FAMILY TRANSPORTER, PREDICTED SUBSTRATE BENZOATE"/>
    <property type="match status" value="1"/>
</dbReference>
<accession>A0A917BP33</accession>
<feature type="transmembrane region" description="Helical" evidence="1">
    <location>
        <begin position="318"/>
        <end position="335"/>
    </location>
</feature>
<name>A0A917BP33_9PROT</name>